<reference evidence="3 4" key="3">
    <citation type="journal article" date="2017" name="G3 (Bethesda)">
        <title>Comparative analysis highlights variable genome content of wheat rusts and divergence of the mating loci.</title>
        <authorList>
            <person name="Cuomo C.A."/>
            <person name="Bakkeren G."/>
            <person name="Khalil H.B."/>
            <person name="Panwar V."/>
            <person name="Joly D."/>
            <person name="Linning R."/>
            <person name="Sakthikumar S."/>
            <person name="Song X."/>
            <person name="Adiconis X."/>
            <person name="Fan L."/>
            <person name="Goldberg J.M."/>
            <person name="Levin J.Z."/>
            <person name="Young S."/>
            <person name="Zeng Q."/>
            <person name="Anikster Y."/>
            <person name="Bruce M."/>
            <person name="Wang M."/>
            <person name="Yin C."/>
            <person name="McCallum B."/>
            <person name="Szabo L.J."/>
            <person name="Hulbert S."/>
            <person name="Chen X."/>
            <person name="Fellers J.P."/>
        </authorList>
    </citation>
    <scope>NUCLEOTIDE SEQUENCE</scope>
    <source>
        <strain evidence="4">Isolate 1-1 / race 1 (BBBD)</strain>
        <strain evidence="3">isolate 1-1 / race 1 (BBBD)</strain>
    </source>
</reference>
<proteinExistence type="predicted"/>
<reference evidence="2" key="1">
    <citation type="submission" date="2009-11" db="EMBL/GenBank/DDBJ databases">
        <authorList>
            <consortium name="The Broad Institute Genome Sequencing Platform"/>
            <person name="Ward D."/>
            <person name="Feldgarden M."/>
            <person name="Earl A."/>
            <person name="Young S.K."/>
            <person name="Zeng Q."/>
            <person name="Koehrsen M."/>
            <person name="Alvarado L."/>
            <person name="Berlin A."/>
            <person name="Bochicchio J."/>
            <person name="Borenstein D."/>
            <person name="Chapman S.B."/>
            <person name="Chen Z."/>
            <person name="Engels R."/>
            <person name="Freedman E."/>
            <person name="Gellesch M."/>
            <person name="Goldberg J."/>
            <person name="Griggs A."/>
            <person name="Gujja S."/>
            <person name="Heilman E."/>
            <person name="Heiman D."/>
            <person name="Hepburn T."/>
            <person name="Howarth C."/>
            <person name="Jen D."/>
            <person name="Larson L."/>
            <person name="Lewis B."/>
            <person name="Mehta T."/>
            <person name="Park D."/>
            <person name="Pearson M."/>
            <person name="Roberts A."/>
            <person name="Saif S."/>
            <person name="Shea T."/>
            <person name="Shenoy N."/>
            <person name="Sisk P."/>
            <person name="Stolte C."/>
            <person name="Sykes S."/>
            <person name="Thomson T."/>
            <person name="Walk T."/>
            <person name="White J."/>
            <person name="Yandava C."/>
            <person name="Izard J."/>
            <person name="Baranova O.V."/>
            <person name="Blanton J.M."/>
            <person name="Tanner A.C."/>
            <person name="Dewhirst F.E."/>
            <person name="Haas B."/>
            <person name="Nusbaum C."/>
            <person name="Birren B."/>
        </authorList>
    </citation>
    <scope>NUCLEOTIDE SEQUENCE [LARGE SCALE GENOMIC DNA]</scope>
    <source>
        <strain evidence="2">1-1 BBBD Race 1</strain>
    </source>
</reference>
<dbReference type="Proteomes" id="UP000005240">
    <property type="component" value="Unassembled WGS sequence"/>
</dbReference>
<accession>A0A180GFC3</accession>
<evidence type="ECO:0000313" key="4">
    <source>
        <dbReference type="Proteomes" id="UP000005240"/>
    </source>
</evidence>
<dbReference type="AlphaFoldDB" id="A0A180GFC3"/>
<dbReference type="OrthoDB" id="10559357at2759"/>
<feature type="compositionally biased region" description="Low complexity" evidence="1">
    <location>
        <begin position="50"/>
        <end position="60"/>
    </location>
</feature>
<dbReference type="VEuPathDB" id="FungiDB:PTTG_05704"/>
<sequence length="205" mass="23646">MQMSNMHSESKRSDVASWVGSLGRVESDSLEERLRKLQLPKASKNDSCPSTSTATATAKARNFTTSSTPYQSTATHEDQEIRILSQEERIRLYVHEHVAIWKKCVALQPLGASKELKTLLRQAQQSQRDLQKHISRKEVEGYVQGWNPWVVNRQLFPPSTKPQKKAPMSHQMGYKNRQNWAEVSEMAEVLKGMYDAIDHDRRRRR</sequence>
<name>A0A180GFC3_PUCT1</name>
<feature type="compositionally biased region" description="Polar residues" evidence="1">
    <location>
        <begin position="62"/>
        <end position="74"/>
    </location>
</feature>
<evidence type="ECO:0000256" key="1">
    <source>
        <dbReference type="SAM" id="MobiDB-lite"/>
    </source>
</evidence>
<reference evidence="2" key="2">
    <citation type="submission" date="2016-05" db="EMBL/GenBank/DDBJ databases">
        <title>Comparative analysis highlights variable genome content of wheat rusts and divergence of the mating loci.</title>
        <authorList>
            <person name="Cuomo C.A."/>
            <person name="Bakkeren G."/>
            <person name="Szabo L."/>
            <person name="Khalil H."/>
            <person name="Joly D."/>
            <person name="Goldberg J."/>
            <person name="Young S."/>
            <person name="Zeng Q."/>
            <person name="Fellers J."/>
        </authorList>
    </citation>
    <scope>NUCLEOTIDE SEQUENCE [LARGE SCALE GENOMIC DNA]</scope>
    <source>
        <strain evidence="2">1-1 BBBD Race 1</strain>
    </source>
</reference>
<organism evidence="2">
    <name type="scientific">Puccinia triticina (isolate 1-1 / race 1 (BBBD))</name>
    <name type="common">Brown leaf rust fungus</name>
    <dbReference type="NCBI Taxonomy" id="630390"/>
    <lineage>
        <taxon>Eukaryota</taxon>
        <taxon>Fungi</taxon>
        <taxon>Dikarya</taxon>
        <taxon>Basidiomycota</taxon>
        <taxon>Pucciniomycotina</taxon>
        <taxon>Pucciniomycetes</taxon>
        <taxon>Pucciniales</taxon>
        <taxon>Pucciniaceae</taxon>
        <taxon>Puccinia</taxon>
    </lineage>
</organism>
<keyword evidence="4" id="KW-1185">Reference proteome</keyword>
<dbReference type="EMBL" id="ADAS02000081">
    <property type="protein sequence ID" value="OAV91380.1"/>
    <property type="molecule type" value="Genomic_DNA"/>
</dbReference>
<gene>
    <name evidence="2" type="ORF">PTTG_05704</name>
</gene>
<feature type="region of interest" description="Disordered" evidence="1">
    <location>
        <begin position="37"/>
        <end position="75"/>
    </location>
</feature>
<dbReference type="EnsemblFungi" id="PTTG_05704-t43_1">
    <property type="protein sequence ID" value="PTTG_05704-t43_1-p1"/>
    <property type="gene ID" value="PTTG_05704"/>
</dbReference>
<evidence type="ECO:0000313" key="2">
    <source>
        <dbReference type="EMBL" id="OAV91380.1"/>
    </source>
</evidence>
<evidence type="ECO:0000313" key="3">
    <source>
        <dbReference type="EnsemblFungi" id="PTTG_05704-t43_1-p1"/>
    </source>
</evidence>
<protein>
    <submittedName>
        <fullName evidence="2 3">Uncharacterized protein</fullName>
    </submittedName>
</protein>
<reference evidence="3" key="4">
    <citation type="submission" date="2025-05" db="UniProtKB">
        <authorList>
            <consortium name="EnsemblFungi"/>
        </authorList>
    </citation>
    <scope>IDENTIFICATION</scope>
    <source>
        <strain evidence="3">isolate 1-1 / race 1 (BBBD)</strain>
    </source>
</reference>